<feature type="transmembrane region" description="Helical" evidence="1">
    <location>
        <begin position="220"/>
        <end position="243"/>
    </location>
</feature>
<feature type="transmembrane region" description="Helical" evidence="1">
    <location>
        <begin position="583"/>
        <end position="603"/>
    </location>
</feature>
<dbReference type="KEGG" id="lba:Lebu_2157"/>
<name>C7NDP7_LEPBD</name>
<evidence type="ECO:0000256" key="1">
    <source>
        <dbReference type="SAM" id="Phobius"/>
    </source>
</evidence>
<dbReference type="HOGENOM" id="CLU_365942_0_0_0"/>
<organism evidence="2 3">
    <name type="scientific">Leptotrichia buccalis (strain ATCC 14201 / DSM 1135 / JCM 12969 / NCTC 10249 / C-1013-b)</name>
    <dbReference type="NCBI Taxonomy" id="523794"/>
    <lineage>
        <taxon>Bacteria</taxon>
        <taxon>Fusobacteriati</taxon>
        <taxon>Fusobacteriota</taxon>
        <taxon>Fusobacteriia</taxon>
        <taxon>Fusobacteriales</taxon>
        <taxon>Leptotrichiaceae</taxon>
        <taxon>Leptotrichia</taxon>
    </lineage>
</organism>
<sequence>MLFYIINYIFIIQSYIMIAIKKLRKKLPFLFLAIGILISCISYIISDTEVKISTNDINVEAESEILKGTQIYQDIYIPKNMKKYGIIFATYARKNTGKIRVKIVQNSVEKEELIDISKLKDNDVRYINLNYKAFKKGMARLVIEGIDGVAGNAVTVYKSEDVSLGKMVVNNQNTGKGILQKMEYREVNSMTRVQIALTIFIFFLLLYIDRLMEREKDKKLYFTTIVLIYFLITIKAPTVTIFTEPFAEIVTNYFVNVTTMGTIKNLFSMDAGYLPLYLRLITLIVVKGLRMSPRISVILMQNFAMLLMLSINSVFILNNYKKYGSIFFRFTVSLILGNFSIFPFFETHVFVDLPYFNLVAIILISLLDFESLSKKKFILLMISVPILCFSKSYFLLFLPISVLISIIFWKKIYRRQKIYLFLLGLSALFQVMYMYFNKDGWKVYSNSDVNLNFIDIVNNIFYPIFQNVRYLFYPNITSSNILNMNLIFSIITILGIISGIYYLYRYRNKESIISVALIMITFGATLLNIVSKISNDKISWKSTSGIIENRHSFFILIPIIFFGILFIYNYLKEEKDDRKKSRVYTLIGLLLFTRFLIFDNSLLPNLKESYSDWSIYSKFYNENEYLIPIEPSFWSTSKNVDVHYTGYRDIHPIIRDDTKIKKMFINPYIIKQIHEINFESPIYLTHLYLTRLRADNFNKLKVRGYDSNGNVVVELNQLNDKARKNIGFRNYKRVKISKIEIFTEDSQEAYVFPTVLYGIALK</sequence>
<feature type="transmembrane region" description="Helical" evidence="1">
    <location>
        <begin position="379"/>
        <end position="406"/>
    </location>
</feature>
<protein>
    <submittedName>
        <fullName evidence="2">Uncharacterized protein</fullName>
    </submittedName>
</protein>
<accession>C7NDP7</accession>
<dbReference type="EMBL" id="CP001685">
    <property type="protein sequence ID" value="ACV40011.1"/>
    <property type="molecule type" value="Genomic_DNA"/>
</dbReference>
<evidence type="ECO:0000313" key="3">
    <source>
        <dbReference type="Proteomes" id="UP000001910"/>
    </source>
</evidence>
<reference evidence="2 3" key="1">
    <citation type="journal article" date="2009" name="Stand. Genomic Sci.">
        <title>Complete genome sequence of Leptotrichia buccalis type strain (C-1013-b).</title>
        <authorList>
            <person name="Ivanova N."/>
            <person name="Gronow S."/>
            <person name="Lapidus A."/>
            <person name="Copeland A."/>
            <person name="Glavina Del Rio T."/>
            <person name="Nolan M."/>
            <person name="Lucas S."/>
            <person name="Chen F."/>
            <person name="Tice H."/>
            <person name="Cheng J.F."/>
            <person name="Saunders E."/>
            <person name="Bruce D."/>
            <person name="Goodwin L."/>
            <person name="Brettin T."/>
            <person name="Detter J.C."/>
            <person name="Han C."/>
            <person name="Pitluck S."/>
            <person name="Mikhailova N."/>
            <person name="Pati A."/>
            <person name="Mavrommatis K."/>
            <person name="Chen A."/>
            <person name="Palaniappan K."/>
            <person name="Land M."/>
            <person name="Hauser L."/>
            <person name="Chang Y.J."/>
            <person name="Jeffries C.D."/>
            <person name="Chain P."/>
            <person name="Rohde C."/>
            <person name="Goker M."/>
            <person name="Bristow J."/>
            <person name="Eisen J.A."/>
            <person name="Markowitz V."/>
            <person name="Hugenholtz P."/>
            <person name="Kyrpides N.C."/>
            <person name="Klenk H.P."/>
        </authorList>
    </citation>
    <scope>NUCLEOTIDE SEQUENCE [LARGE SCALE GENOMIC DNA]</scope>
    <source>
        <strain evidence="3">ATCC 14201 / DSM 1135 / JCM 12969 / NCTC 10249 / C-1013-b</strain>
    </source>
</reference>
<dbReference type="STRING" id="523794.Lebu_2157"/>
<feature type="transmembrane region" description="Helical" evidence="1">
    <location>
        <begin position="551"/>
        <end position="571"/>
    </location>
</feature>
<feature type="transmembrane region" description="Helical" evidence="1">
    <location>
        <begin position="481"/>
        <end position="504"/>
    </location>
</feature>
<evidence type="ECO:0000313" key="2">
    <source>
        <dbReference type="EMBL" id="ACV40011.1"/>
    </source>
</evidence>
<keyword evidence="1" id="KW-0472">Membrane</keyword>
<feature type="transmembrane region" description="Helical" evidence="1">
    <location>
        <begin position="511"/>
        <end position="531"/>
    </location>
</feature>
<feature type="transmembrane region" description="Helical" evidence="1">
    <location>
        <begin position="418"/>
        <end position="436"/>
    </location>
</feature>
<feature type="transmembrane region" description="Helical" evidence="1">
    <location>
        <begin position="323"/>
        <end position="342"/>
    </location>
</feature>
<keyword evidence="1" id="KW-0812">Transmembrane</keyword>
<gene>
    <name evidence="2" type="ordered locus">Lebu_2157</name>
</gene>
<dbReference type="Proteomes" id="UP000001910">
    <property type="component" value="Chromosome"/>
</dbReference>
<keyword evidence="1" id="KW-1133">Transmembrane helix</keyword>
<feature type="transmembrane region" description="Helical" evidence="1">
    <location>
        <begin position="27"/>
        <end position="45"/>
    </location>
</feature>
<dbReference type="eggNOG" id="ENOG502ZJWZ">
    <property type="taxonomic scope" value="Bacteria"/>
</dbReference>
<keyword evidence="3" id="KW-1185">Reference proteome</keyword>
<proteinExistence type="predicted"/>
<feature type="transmembrane region" description="Helical" evidence="1">
    <location>
        <begin position="298"/>
        <end position="317"/>
    </location>
</feature>
<feature type="transmembrane region" description="Helical" evidence="1">
    <location>
        <begin position="189"/>
        <end position="208"/>
    </location>
</feature>
<dbReference type="AlphaFoldDB" id="C7NDP7"/>